<dbReference type="EMBL" id="JBHSKT010000003">
    <property type="protein sequence ID" value="MFC5270251.1"/>
    <property type="molecule type" value="Genomic_DNA"/>
</dbReference>
<protein>
    <submittedName>
        <fullName evidence="3">DUF4142 domain-containing protein</fullName>
    </submittedName>
</protein>
<dbReference type="Pfam" id="PF13628">
    <property type="entry name" value="DUF4142"/>
    <property type="match status" value="1"/>
</dbReference>
<feature type="domain" description="DUF4142" evidence="2">
    <location>
        <begin position="35"/>
        <end position="175"/>
    </location>
</feature>
<dbReference type="InterPro" id="IPR012347">
    <property type="entry name" value="Ferritin-like"/>
</dbReference>
<dbReference type="Gene3D" id="1.20.1260.10">
    <property type="match status" value="1"/>
</dbReference>
<proteinExistence type="predicted"/>
<keyword evidence="4" id="KW-1185">Reference proteome</keyword>
<evidence type="ECO:0000313" key="4">
    <source>
        <dbReference type="Proteomes" id="UP001596161"/>
    </source>
</evidence>
<dbReference type="RefSeq" id="WP_378016622.1">
    <property type="nucleotide sequence ID" value="NZ_JBHSKT010000003.1"/>
</dbReference>
<dbReference type="PANTHER" id="PTHR38593:SF1">
    <property type="entry name" value="BLR2558 PROTEIN"/>
    <property type="match status" value="1"/>
</dbReference>
<dbReference type="InterPro" id="IPR025419">
    <property type="entry name" value="DUF4142"/>
</dbReference>
<feature type="chain" id="PRO_5045181174" evidence="1">
    <location>
        <begin position="28"/>
        <end position="186"/>
    </location>
</feature>
<keyword evidence="1" id="KW-0732">Signal</keyword>
<evidence type="ECO:0000313" key="3">
    <source>
        <dbReference type="EMBL" id="MFC5270251.1"/>
    </source>
</evidence>
<organism evidence="3 4">
    <name type="scientific">Adhaeribacter terreus</name>
    <dbReference type="NCBI Taxonomy" id="529703"/>
    <lineage>
        <taxon>Bacteria</taxon>
        <taxon>Pseudomonadati</taxon>
        <taxon>Bacteroidota</taxon>
        <taxon>Cytophagia</taxon>
        <taxon>Cytophagales</taxon>
        <taxon>Hymenobacteraceae</taxon>
        <taxon>Adhaeribacter</taxon>
    </lineage>
</organism>
<reference evidence="4" key="1">
    <citation type="journal article" date="2019" name="Int. J. Syst. Evol. Microbiol.">
        <title>The Global Catalogue of Microorganisms (GCM) 10K type strain sequencing project: providing services to taxonomists for standard genome sequencing and annotation.</title>
        <authorList>
            <consortium name="The Broad Institute Genomics Platform"/>
            <consortium name="The Broad Institute Genome Sequencing Center for Infectious Disease"/>
            <person name="Wu L."/>
            <person name="Ma J."/>
        </authorList>
    </citation>
    <scope>NUCLEOTIDE SEQUENCE [LARGE SCALE GENOMIC DNA]</scope>
    <source>
        <strain evidence="4">KACC 12602</strain>
    </source>
</reference>
<dbReference type="PANTHER" id="PTHR38593">
    <property type="entry name" value="BLR2558 PROTEIN"/>
    <property type="match status" value="1"/>
</dbReference>
<sequence>MRKIQNATAWIAGALFSVFLLQVPAQAQKATGKLSDPEVASVAVTANLIDIDYAKIAKERSKNAEVIKFADMMAKDHQSVIDQAVALAGKLKITPKDNATTKKLLADAEKTKTILRAKSGAAFDKAYIDNEVAYHKAVISTVKDVLIPETENAELKKLLQDAAPIFQAHLEHAQMVQKQFRSISKK</sequence>
<name>A0ABW0E9H9_9BACT</name>
<dbReference type="Proteomes" id="UP001596161">
    <property type="component" value="Unassembled WGS sequence"/>
</dbReference>
<evidence type="ECO:0000259" key="2">
    <source>
        <dbReference type="Pfam" id="PF13628"/>
    </source>
</evidence>
<comment type="caution">
    <text evidence="3">The sequence shown here is derived from an EMBL/GenBank/DDBJ whole genome shotgun (WGS) entry which is preliminary data.</text>
</comment>
<accession>A0ABW0E9H9</accession>
<evidence type="ECO:0000256" key="1">
    <source>
        <dbReference type="SAM" id="SignalP"/>
    </source>
</evidence>
<feature type="signal peptide" evidence="1">
    <location>
        <begin position="1"/>
        <end position="27"/>
    </location>
</feature>
<gene>
    <name evidence="3" type="ORF">ACFPIB_06500</name>
</gene>